<feature type="compositionally biased region" description="Basic and acidic residues" evidence="1">
    <location>
        <begin position="39"/>
        <end position="51"/>
    </location>
</feature>
<proteinExistence type="predicted"/>
<gene>
    <name evidence="2" type="ORF">AAHA92_06608</name>
</gene>
<dbReference type="Proteomes" id="UP001567538">
    <property type="component" value="Unassembled WGS sequence"/>
</dbReference>
<evidence type="ECO:0000313" key="2">
    <source>
        <dbReference type="EMBL" id="KAL1564238.1"/>
    </source>
</evidence>
<dbReference type="EMBL" id="JBEAFC010000003">
    <property type="protein sequence ID" value="KAL1564238.1"/>
    <property type="molecule type" value="Genomic_DNA"/>
</dbReference>
<name>A0ABD1I685_SALDI</name>
<reference evidence="2 3" key="1">
    <citation type="submission" date="2024-06" db="EMBL/GenBank/DDBJ databases">
        <title>A chromosome level genome sequence of Diviner's sage (Salvia divinorum).</title>
        <authorList>
            <person name="Ford S.A."/>
            <person name="Ro D.-K."/>
            <person name="Ness R.W."/>
            <person name="Phillips M.A."/>
        </authorList>
    </citation>
    <scope>NUCLEOTIDE SEQUENCE [LARGE SCALE GENOMIC DNA]</scope>
    <source>
        <strain evidence="2">SAF-2024a</strain>
        <tissue evidence="2">Leaf</tissue>
    </source>
</reference>
<keyword evidence="3" id="KW-1185">Reference proteome</keyword>
<comment type="caution">
    <text evidence="2">The sequence shown here is derived from an EMBL/GenBank/DDBJ whole genome shotgun (WGS) entry which is preliminary data.</text>
</comment>
<dbReference type="PANTHER" id="PTHR47589">
    <property type="entry name" value="FATTY-ACID-BINDING PROTEIN 1"/>
    <property type="match status" value="1"/>
</dbReference>
<evidence type="ECO:0000313" key="3">
    <source>
        <dbReference type="Proteomes" id="UP001567538"/>
    </source>
</evidence>
<dbReference type="PANTHER" id="PTHR47589:SF4">
    <property type="entry name" value="FATTY-ACID-BINDING PROTEIN 1-LIKE"/>
    <property type="match status" value="1"/>
</dbReference>
<feature type="region of interest" description="Disordered" evidence="1">
    <location>
        <begin position="1"/>
        <end position="51"/>
    </location>
</feature>
<dbReference type="Gene3D" id="3.50.70.10">
    <property type="match status" value="1"/>
</dbReference>
<organism evidence="2 3">
    <name type="scientific">Salvia divinorum</name>
    <name type="common">Maria pastora</name>
    <name type="synonym">Diviner's sage</name>
    <dbReference type="NCBI Taxonomy" id="28513"/>
    <lineage>
        <taxon>Eukaryota</taxon>
        <taxon>Viridiplantae</taxon>
        <taxon>Streptophyta</taxon>
        <taxon>Embryophyta</taxon>
        <taxon>Tracheophyta</taxon>
        <taxon>Spermatophyta</taxon>
        <taxon>Magnoliopsida</taxon>
        <taxon>eudicotyledons</taxon>
        <taxon>Gunneridae</taxon>
        <taxon>Pentapetalae</taxon>
        <taxon>asterids</taxon>
        <taxon>lamiids</taxon>
        <taxon>Lamiales</taxon>
        <taxon>Lamiaceae</taxon>
        <taxon>Nepetoideae</taxon>
        <taxon>Mentheae</taxon>
        <taxon>Salviinae</taxon>
        <taxon>Salvia</taxon>
        <taxon>Salvia subgen. Calosphace</taxon>
    </lineage>
</organism>
<accession>A0ABD1I685</accession>
<dbReference type="InterPro" id="IPR016088">
    <property type="entry name" value="Chalcone_isomerase_3-sand"/>
</dbReference>
<evidence type="ECO:0000256" key="1">
    <source>
        <dbReference type="SAM" id="MobiDB-lite"/>
    </source>
</evidence>
<dbReference type="InterPro" id="IPR044228">
    <property type="entry name" value="FAP1"/>
</dbReference>
<dbReference type="AlphaFoldDB" id="A0ABD1I685"/>
<protein>
    <submittedName>
        <fullName evidence="2">Uncharacterized protein</fullName>
    </submittedName>
</protein>
<sequence length="191" mass="21435">MWRRHRPVIGLVTMNPPSRRRKESRSPPAATGILLWRSGDGKKEEEKPAKKEANIEREELIISVAKQLNSVGMRKKSVFAINIKMYGYGIHADNDKVQDLLIRVKSGKAEYKATEEMVFVFSNLAMSMVRNSFGEGLGASIKKLTGKKDEEFAKMIMGEASDAIKPKAVRGEIASTVQSRLLCRAYVNMYV</sequence>